<reference evidence="1 2" key="1">
    <citation type="submission" date="2024-02" db="EMBL/GenBank/DDBJ databases">
        <title>de novo genome assembly of Solanum bulbocastanum strain 11H21.</title>
        <authorList>
            <person name="Hosaka A.J."/>
        </authorList>
    </citation>
    <scope>NUCLEOTIDE SEQUENCE [LARGE SCALE GENOMIC DNA]</scope>
    <source>
        <tissue evidence="1">Young leaves</tissue>
    </source>
</reference>
<keyword evidence="2" id="KW-1185">Reference proteome</keyword>
<dbReference type="EMBL" id="JBANQN010000004">
    <property type="protein sequence ID" value="KAK6792914.1"/>
    <property type="molecule type" value="Genomic_DNA"/>
</dbReference>
<dbReference type="Pfam" id="PF02992">
    <property type="entry name" value="Transposase_21"/>
    <property type="match status" value="1"/>
</dbReference>
<dbReference type="Proteomes" id="UP001371456">
    <property type="component" value="Unassembled WGS sequence"/>
</dbReference>
<dbReference type="AlphaFoldDB" id="A0AAN8TSH4"/>
<evidence type="ECO:0000313" key="2">
    <source>
        <dbReference type="Proteomes" id="UP001371456"/>
    </source>
</evidence>
<name>A0AAN8TSH4_SOLBU</name>
<comment type="caution">
    <text evidence="1">The sequence shown here is derived from an EMBL/GenBank/DDBJ whole genome shotgun (WGS) entry which is preliminary data.</text>
</comment>
<organism evidence="1 2">
    <name type="scientific">Solanum bulbocastanum</name>
    <name type="common">Wild potato</name>
    <dbReference type="NCBI Taxonomy" id="147425"/>
    <lineage>
        <taxon>Eukaryota</taxon>
        <taxon>Viridiplantae</taxon>
        <taxon>Streptophyta</taxon>
        <taxon>Embryophyta</taxon>
        <taxon>Tracheophyta</taxon>
        <taxon>Spermatophyta</taxon>
        <taxon>Magnoliopsida</taxon>
        <taxon>eudicotyledons</taxon>
        <taxon>Gunneridae</taxon>
        <taxon>Pentapetalae</taxon>
        <taxon>asterids</taxon>
        <taxon>lamiids</taxon>
        <taxon>Solanales</taxon>
        <taxon>Solanaceae</taxon>
        <taxon>Solanoideae</taxon>
        <taxon>Solaneae</taxon>
        <taxon>Solanum</taxon>
    </lineage>
</organism>
<gene>
    <name evidence="1" type="ORF">RDI58_011995</name>
</gene>
<proteinExistence type="predicted"/>
<dbReference type="PANTHER" id="PTHR10775">
    <property type="entry name" value="OS08G0208400 PROTEIN"/>
    <property type="match status" value="1"/>
</dbReference>
<evidence type="ECO:0000313" key="1">
    <source>
        <dbReference type="EMBL" id="KAK6792914.1"/>
    </source>
</evidence>
<dbReference type="InterPro" id="IPR004242">
    <property type="entry name" value="Transposase_21"/>
</dbReference>
<dbReference type="PANTHER" id="PTHR10775:SF158">
    <property type="entry name" value="TNP2-LIKE TRANSPOSON PROTEIN"/>
    <property type="match status" value="1"/>
</dbReference>
<protein>
    <submittedName>
        <fullName evidence="1">Uncharacterized protein</fullName>
    </submittedName>
</protein>
<accession>A0AAN8TSH4</accession>
<sequence>MNVFPNSRNIETTQATPPIENPIELLVNEAFGGLRHEGVDVGPSLVVEEEETLHETLALNKKNLFELLKDGSQELYEGSKYSKLELLLKLYHIKYVCPNDCMLYWEDGVKSETCKYCHTSRWKLKKKSNTDHTPTTKHMRWHAEYDNKDGTLRHPRDGLASDSFNPFGTMSTSHSIWLVILVPYNLPPWLCMKQPNLILSMIIPGPHAPGNNIDTVRSF</sequence>